<dbReference type="EMBL" id="JAYMGO010000003">
    <property type="protein sequence ID" value="KAL1278265.1"/>
    <property type="molecule type" value="Genomic_DNA"/>
</dbReference>
<dbReference type="InterPro" id="IPR000477">
    <property type="entry name" value="RT_dom"/>
</dbReference>
<dbReference type="EC" id="3.1.26.4" evidence="2"/>
<dbReference type="PROSITE" id="PS50878">
    <property type="entry name" value="RT_POL"/>
    <property type="match status" value="1"/>
</dbReference>
<evidence type="ECO:0000259" key="3">
    <source>
        <dbReference type="PROSITE" id="PS50878"/>
    </source>
</evidence>
<dbReference type="Gene3D" id="3.30.70.270">
    <property type="match status" value="2"/>
</dbReference>
<dbReference type="InterPro" id="IPR043502">
    <property type="entry name" value="DNA/RNA_pol_sf"/>
</dbReference>
<dbReference type="Pfam" id="PF17919">
    <property type="entry name" value="RT_RNaseH_2"/>
    <property type="match status" value="1"/>
</dbReference>
<dbReference type="SUPFAM" id="SSF56672">
    <property type="entry name" value="DNA/RNA polymerases"/>
    <property type="match status" value="1"/>
</dbReference>
<reference evidence="4 5" key="1">
    <citation type="submission" date="2023-09" db="EMBL/GenBank/DDBJ databases">
        <authorList>
            <person name="Wang M."/>
        </authorList>
    </citation>
    <scope>NUCLEOTIDE SEQUENCE [LARGE SCALE GENOMIC DNA]</scope>
    <source>
        <strain evidence="4">GT-2023</strain>
        <tissue evidence="4">Liver</tissue>
    </source>
</reference>
<dbReference type="Pfam" id="PF00078">
    <property type="entry name" value="RVT_1"/>
    <property type="match status" value="1"/>
</dbReference>
<dbReference type="PANTHER" id="PTHR33064">
    <property type="entry name" value="POL PROTEIN"/>
    <property type="match status" value="1"/>
</dbReference>
<evidence type="ECO:0000256" key="1">
    <source>
        <dbReference type="ARBA" id="ARBA00010879"/>
    </source>
</evidence>
<name>A0ABR3NMN7_9TELE</name>
<dbReference type="PANTHER" id="PTHR33064:SF37">
    <property type="entry name" value="RIBONUCLEASE H"/>
    <property type="match status" value="1"/>
</dbReference>
<dbReference type="Gene3D" id="3.10.10.10">
    <property type="entry name" value="HIV Type 1 Reverse Transcriptase, subunit A, domain 1"/>
    <property type="match status" value="1"/>
</dbReference>
<comment type="caution">
    <text evidence="4">The sequence shown here is derived from an EMBL/GenBank/DDBJ whole genome shotgun (WGS) entry which is preliminary data.</text>
</comment>
<keyword evidence="5" id="KW-1185">Reference proteome</keyword>
<evidence type="ECO:0000256" key="2">
    <source>
        <dbReference type="ARBA" id="ARBA00012180"/>
    </source>
</evidence>
<organism evidence="4 5">
    <name type="scientific">Cirrhinus molitorella</name>
    <name type="common">mud carp</name>
    <dbReference type="NCBI Taxonomy" id="172907"/>
    <lineage>
        <taxon>Eukaryota</taxon>
        <taxon>Metazoa</taxon>
        <taxon>Chordata</taxon>
        <taxon>Craniata</taxon>
        <taxon>Vertebrata</taxon>
        <taxon>Euteleostomi</taxon>
        <taxon>Actinopterygii</taxon>
        <taxon>Neopterygii</taxon>
        <taxon>Teleostei</taxon>
        <taxon>Ostariophysi</taxon>
        <taxon>Cypriniformes</taxon>
        <taxon>Cyprinidae</taxon>
        <taxon>Labeoninae</taxon>
        <taxon>Labeonini</taxon>
        <taxon>Cirrhinus</taxon>
    </lineage>
</organism>
<feature type="domain" description="Reverse transcriptase" evidence="3">
    <location>
        <begin position="1"/>
        <end position="97"/>
    </location>
</feature>
<evidence type="ECO:0000313" key="5">
    <source>
        <dbReference type="Proteomes" id="UP001558613"/>
    </source>
</evidence>
<dbReference type="CDD" id="cd01647">
    <property type="entry name" value="RT_LTR"/>
    <property type="match status" value="1"/>
</dbReference>
<evidence type="ECO:0000313" key="4">
    <source>
        <dbReference type="EMBL" id="KAL1278265.1"/>
    </source>
</evidence>
<protein>
    <recommendedName>
        <fullName evidence="2">ribonuclease H</fullName>
        <ecNumber evidence="2">3.1.26.4</ecNumber>
    </recommendedName>
</protein>
<comment type="similarity">
    <text evidence="1">Belongs to the beta type-B retroviral polymerase family. HERV class-II K(HML-2) pol subfamily.</text>
</comment>
<dbReference type="InterPro" id="IPR051320">
    <property type="entry name" value="Viral_Replic_Matur_Polypro"/>
</dbReference>
<sequence length="231" mass="26601">MTAFITPWRLYEWVRIPFGLSNAPAAFQRSMEEMVDSLMDEYCIPYLDDVLCYAKSFEEHVEGIRKVLQALQCHGVKLRPEKCELFHHEVRYVGRLVSDKGVRIDPKDLEAVQSLKSHTPQTIGDVRKLLGFLSYYRSFIQDFSCVAKPIYELLQTKPGVAPVQSSQRKTKGPQLPSRTPVEWKNEHQRTLETLIDMLMKPPVLAYPDFNLPFTLHTDASEKGLGAILYQR</sequence>
<accession>A0ABR3NMN7</accession>
<dbReference type="InterPro" id="IPR043128">
    <property type="entry name" value="Rev_trsase/Diguanyl_cyclase"/>
</dbReference>
<proteinExistence type="inferred from homology"/>
<dbReference type="Proteomes" id="UP001558613">
    <property type="component" value="Unassembled WGS sequence"/>
</dbReference>
<dbReference type="InterPro" id="IPR041577">
    <property type="entry name" value="RT_RNaseH_2"/>
</dbReference>
<gene>
    <name evidence="4" type="ORF">QQF64_024938</name>
</gene>